<dbReference type="InterPro" id="IPR055372">
    <property type="entry name" value="CBM96"/>
</dbReference>
<accession>A0A3A4R636</accession>
<sequence length="245" mass="26656">MKIRFSMISLFAVLVVFAQNAYSTNVTIYSNSSNSSVTTIRSKDATMANPTTMWIANRAGSGTTGTAEYRSLLRFNTLLTEMSGVTHVESAVLRLYCYWSAYTEDIRIGRVINAWTPTGATWSANSAYADYGISQSIPAHNYGGSSTNPLGLYEFDVTAIVNDWLGGTPQPAANNGFIILTDYISGVENANDFYSPLYQTGNAAYNEYRPTLIIQESLAAPVPEPLTILLLGIASGAGILRKRIR</sequence>
<evidence type="ECO:0000256" key="1">
    <source>
        <dbReference type="ARBA" id="ARBA00004613"/>
    </source>
</evidence>
<evidence type="ECO:0000256" key="2">
    <source>
        <dbReference type="ARBA" id="ARBA00022525"/>
    </source>
</evidence>
<dbReference type="NCBIfam" id="NF033679">
    <property type="entry name" value="DNRLRE_dom"/>
    <property type="match status" value="1"/>
</dbReference>
<gene>
    <name evidence="6" type="ORF">C4541_04790</name>
</gene>
<proteinExistence type="predicted"/>
<dbReference type="GO" id="GO:0005576">
    <property type="term" value="C:extracellular region"/>
    <property type="evidence" value="ECO:0007669"/>
    <property type="project" value="UniProtKB-SubCell"/>
</dbReference>
<keyword evidence="3 4" id="KW-0732">Signal</keyword>
<evidence type="ECO:0000313" key="6">
    <source>
        <dbReference type="EMBL" id="RJP60113.1"/>
    </source>
</evidence>
<dbReference type="Proteomes" id="UP000266426">
    <property type="component" value="Unassembled WGS sequence"/>
</dbReference>
<dbReference type="EMBL" id="QZJZ01000035">
    <property type="protein sequence ID" value="RJP60113.1"/>
    <property type="molecule type" value="Genomic_DNA"/>
</dbReference>
<dbReference type="NCBIfam" id="TIGR02595">
    <property type="entry name" value="PEP_CTERM"/>
    <property type="match status" value="1"/>
</dbReference>
<feature type="chain" id="PRO_5017460876" evidence="4">
    <location>
        <begin position="19"/>
        <end position="245"/>
    </location>
</feature>
<comment type="subcellular location">
    <subcellularLocation>
        <location evidence="1">Secreted</location>
    </subcellularLocation>
</comment>
<dbReference type="InterPro" id="IPR013424">
    <property type="entry name" value="Ice-binding_C"/>
</dbReference>
<evidence type="ECO:0000256" key="4">
    <source>
        <dbReference type="SAM" id="SignalP"/>
    </source>
</evidence>
<reference evidence="6 7" key="1">
    <citation type="journal article" date="2017" name="ISME J.">
        <title>Energy and carbon metabolisms in a deep terrestrial subsurface fluid microbial community.</title>
        <authorList>
            <person name="Momper L."/>
            <person name="Jungbluth S.P."/>
            <person name="Lee M.D."/>
            <person name="Amend J.P."/>
        </authorList>
    </citation>
    <scope>NUCLEOTIDE SEQUENCE [LARGE SCALE GENOMIC DNA]</scope>
    <source>
        <strain evidence="6">SURF_26</strain>
    </source>
</reference>
<feature type="domain" description="Carbohydrate-binding module family 96" evidence="5">
    <location>
        <begin position="35"/>
        <end position="166"/>
    </location>
</feature>
<feature type="signal peptide" evidence="4">
    <location>
        <begin position="1"/>
        <end position="18"/>
    </location>
</feature>
<protein>
    <submittedName>
        <fullName evidence="6">DNRLRE domain-containing protein</fullName>
    </submittedName>
</protein>
<evidence type="ECO:0000313" key="7">
    <source>
        <dbReference type="Proteomes" id="UP000266426"/>
    </source>
</evidence>
<dbReference type="AlphaFoldDB" id="A0A3A4R636"/>
<keyword evidence="2" id="KW-0964">Secreted</keyword>
<evidence type="ECO:0000256" key="3">
    <source>
        <dbReference type="ARBA" id="ARBA00022729"/>
    </source>
</evidence>
<evidence type="ECO:0000259" key="5">
    <source>
        <dbReference type="Pfam" id="PF24517"/>
    </source>
</evidence>
<organism evidence="6 7">
    <name type="scientific">Candidatus Auribacter fodinae</name>
    <dbReference type="NCBI Taxonomy" id="2093366"/>
    <lineage>
        <taxon>Bacteria</taxon>
        <taxon>Pseudomonadati</taxon>
        <taxon>Candidatus Auribacterota</taxon>
        <taxon>Candidatus Auribacteria</taxon>
        <taxon>Candidatus Auribacterales</taxon>
        <taxon>Candidatus Auribacteraceae</taxon>
        <taxon>Candidatus Auribacter</taxon>
    </lineage>
</organism>
<dbReference type="Pfam" id="PF24517">
    <property type="entry name" value="CBM96"/>
    <property type="match status" value="1"/>
</dbReference>
<comment type="caution">
    <text evidence="6">The sequence shown here is derived from an EMBL/GenBank/DDBJ whole genome shotgun (WGS) entry which is preliminary data.</text>
</comment>
<name>A0A3A4R636_9BACT</name>